<evidence type="ECO:0000313" key="3">
    <source>
        <dbReference type="Proteomes" id="UP000002051"/>
    </source>
</evidence>
<proteinExistence type="predicted"/>
<dbReference type="Proteomes" id="UP000002051">
    <property type="component" value="Chromosome 8"/>
</dbReference>
<evidence type="ECO:0000313" key="2">
    <source>
        <dbReference type="EnsemblPlants" id="AET04964"/>
    </source>
</evidence>
<reference evidence="2" key="3">
    <citation type="submission" date="2015-04" db="UniProtKB">
        <authorList>
            <consortium name="EnsemblPlants"/>
        </authorList>
    </citation>
    <scope>IDENTIFICATION</scope>
    <source>
        <strain evidence="2">cv. Jemalong A17</strain>
    </source>
</reference>
<keyword evidence="3" id="KW-1185">Reference proteome</keyword>
<dbReference type="PaxDb" id="3880-AET04964"/>
<gene>
    <name evidence="1" type="ordered locus">MTR_8g097070</name>
</gene>
<accession>G7LHA1</accession>
<dbReference type="HOGENOM" id="CLU_1868192_0_0_1"/>
<accession>A0A0C3Y6S1</accession>
<dbReference type="AlphaFoldDB" id="G7LHA1"/>
<dbReference type="EnsemblPlants" id="AET04964">
    <property type="protein sequence ID" value="AET04964"/>
    <property type="gene ID" value="MTR_8g097070"/>
</dbReference>
<sequence length="137" mass="15837">MEKRGKAQEASTVNFGVPKALLPNIHQQYMDQLVASRVDHSKQEIRTEIADTWLGEAFSEFVKRHFGVSELEHLSVTELMELEKLIPAALSQIRSSKVCLLNSVRKTSITQCILHHAEQKKYFRLYGEHLFEYSNYD</sequence>
<protein>
    <submittedName>
        <fullName evidence="1">MADS-box transcription factor</fullName>
    </submittedName>
</protein>
<name>G7LHA1_MEDTR</name>
<evidence type="ECO:0000313" key="1">
    <source>
        <dbReference type="EMBL" id="AET04964.2"/>
    </source>
</evidence>
<reference evidence="1 3" key="2">
    <citation type="journal article" date="2014" name="BMC Genomics">
        <title>An improved genome release (version Mt4.0) for the model legume Medicago truncatula.</title>
        <authorList>
            <person name="Tang H."/>
            <person name="Krishnakumar V."/>
            <person name="Bidwell S."/>
            <person name="Rosen B."/>
            <person name="Chan A."/>
            <person name="Zhou S."/>
            <person name="Gentzbittel L."/>
            <person name="Childs K.L."/>
            <person name="Yandell M."/>
            <person name="Gundlach H."/>
            <person name="Mayer K.F."/>
            <person name="Schwartz D.C."/>
            <person name="Town C.D."/>
        </authorList>
    </citation>
    <scope>GENOME REANNOTATION</scope>
    <source>
        <strain evidence="2 3">cv. Jemalong A17</strain>
    </source>
</reference>
<organism evidence="1 3">
    <name type="scientific">Medicago truncatula</name>
    <name type="common">Barrel medic</name>
    <name type="synonym">Medicago tribuloides</name>
    <dbReference type="NCBI Taxonomy" id="3880"/>
    <lineage>
        <taxon>Eukaryota</taxon>
        <taxon>Viridiplantae</taxon>
        <taxon>Streptophyta</taxon>
        <taxon>Embryophyta</taxon>
        <taxon>Tracheophyta</taxon>
        <taxon>Spermatophyta</taxon>
        <taxon>Magnoliopsida</taxon>
        <taxon>eudicotyledons</taxon>
        <taxon>Gunneridae</taxon>
        <taxon>Pentapetalae</taxon>
        <taxon>rosids</taxon>
        <taxon>fabids</taxon>
        <taxon>Fabales</taxon>
        <taxon>Fabaceae</taxon>
        <taxon>Papilionoideae</taxon>
        <taxon>50 kb inversion clade</taxon>
        <taxon>NPAAA clade</taxon>
        <taxon>Hologalegina</taxon>
        <taxon>IRL clade</taxon>
        <taxon>Trifolieae</taxon>
        <taxon>Medicago</taxon>
    </lineage>
</organism>
<dbReference type="EMBL" id="CM001224">
    <property type="protein sequence ID" value="AET04964.2"/>
    <property type="molecule type" value="Genomic_DNA"/>
</dbReference>
<reference evidence="1 3" key="1">
    <citation type="journal article" date="2011" name="Nature">
        <title>The Medicago genome provides insight into the evolution of rhizobial symbioses.</title>
        <authorList>
            <person name="Young N.D."/>
            <person name="Debelle F."/>
            <person name="Oldroyd G.E."/>
            <person name="Geurts R."/>
            <person name="Cannon S.B."/>
            <person name="Udvardi M.K."/>
            <person name="Benedito V.A."/>
            <person name="Mayer K.F."/>
            <person name="Gouzy J."/>
            <person name="Schoof H."/>
            <person name="Van de Peer Y."/>
            <person name="Proost S."/>
            <person name="Cook D.R."/>
            <person name="Meyers B.C."/>
            <person name="Spannagl M."/>
            <person name="Cheung F."/>
            <person name="De Mita S."/>
            <person name="Krishnakumar V."/>
            <person name="Gundlach H."/>
            <person name="Zhou S."/>
            <person name="Mudge J."/>
            <person name="Bharti A.K."/>
            <person name="Murray J.D."/>
            <person name="Naoumkina M.A."/>
            <person name="Rosen B."/>
            <person name="Silverstein K.A."/>
            <person name="Tang H."/>
            <person name="Rombauts S."/>
            <person name="Zhao P.X."/>
            <person name="Zhou P."/>
            <person name="Barbe V."/>
            <person name="Bardou P."/>
            <person name="Bechner M."/>
            <person name="Bellec A."/>
            <person name="Berger A."/>
            <person name="Berges H."/>
            <person name="Bidwell S."/>
            <person name="Bisseling T."/>
            <person name="Choisne N."/>
            <person name="Couloux A."/>
            <person name="Denny R."/>
            <person name="Deshpande S."/>
            <person name="Dai X."/>
            <person name="Doyle J.J."/>
            <person name="Dudez A.M."/>
            <person name="Farmer A.D."/>
            <person name="Fouteau S."/>
            <person name="Franken C."/>
            <person name="Gibelin C."/>
            <person name="Gish J."/>
            <person name="Goldstein S."/>
            <person name="Gonzalez A.J."/>
            <person name="Green P.J."/>
            <person name="Hallab A."/>
            <person name="Hartog M."/>
            <person name="Hua A."/>
            <person name="Humphray S.J."/>
            <person name="Jeong D.H."/>
            <person name="Jing Y."/>
            <person name="Jocker A."/>
            <person name="Kenton S.M."/>
            <person name="Kim D.J."/>
            <person name="Klee K."/>
            <person name="Lai H."/>
            <person name="Lang C."/>
            <person name="Lin S."/>
            <person name="Macmil S.L."/>
            <person name="Magdelenat G."/>
            <person name="Matthews L."/>
            <person name="McCorrison J."/>
            <person name="Monaghan E.L."/>
            <person name="Mun J.H."/>
            <person name="Najar F.Z."/>
            <person name="Nicholson C."/>
            <person name="Noirot C."/>
            <person name="O'Bleness M."/>
            <person name="Paule C.R."/>
            <person name="Poulain J."/>
            <person name="Prion F."/>
            <person name="Qin B."/>
            <person name="Qu C."/>
            <person name="Retzel E.F."/>
            <person name="Riddle C."/>
            <person name="Sallet E."/>
            <person name="Samain S."/>
            <person name="Samson N."/>
            <person name="Sanders I."/>
            <person name="Saurat O."/>
            <person name="Scarpelli C."/>
            <person name="Schiex T."/>
            <person name="Segurens B."/>
            <person name="Severin A.J."/>
            <person name="Sherrier D.J."/>
            <person name="Shi R."/>
            <person name="Sims S."/>
            <person name="Singer S.R."/>
            <person name="Sinharoy S."/>
            <person name="Sterck L."/>
            <person name="Viollet A."/>
            <person name="Wang B.B."/>
            <person name="Wang K."/>
            <person name="Wang M."/>
            <person name="Wang X."/>
            <person name="Warfsmann J."/>
            <person name="Weissenbach J."/>
            <person name="White D.D."/>
            <person name="White J.D."/>
            <person name="Wiley G.B."/>
            <person name="Wincker P."/>
            <person name="Xing Y."/>
            <person name="Yang L."/>
            <person name="Yao Z."/>
            <person name="Ying F."/>
            <person name="Zhai J."/>
            <person name="Zhou L."/>
            <person name="Zuber A."/>
            <person name="Denarie J."/>
            <person name="Dixon R.A."/>
            <person name="May G.D."/>
            <person name="Schwartz D.C."/>
            <person name="Rogers J."/>
            <person name="Quetier F."/>
            <person name="Town C.D."/>
            <person name="Roe B.A."/>
        </authorList>
    </citation>
    <scope>NUCLEOTIDE SEQUENCE [LARGE SCALE GENOMIC DNA]</scope>
    <source>
        <strain evidence="1">A17</strain>
        <strain evidence="2 3">cv. Jemalong A17</strain>
    </source>
</reference>